<name>A0A7G9A4E1_9VIRU</name>
<organism evidence="1">
    <name type="scientific">Bacteriophage sp</name>
    <dbReference type="NCBI Taxonomy" id="38018"/>
    <lineage>
        <taxon>Viruses</taxon>
    </lineage>
</organism>
<sequence length="79" mass="9647">MSDAQKEEYYRNKVDMEDKFTLKDCIYVAIDPEVARKLIKQHEKDWEPFDEFNGFYHCLLATLEDFDNRFEPKKKESEF</sequence>
<evidence type="ECO:0000313" key="1">
    <source>
        <dbReference type="EMBL" id="QNL31614.1"/>
    </source>
</evidence>
<dbReference type="EMBL" id="MT840186">
    <property type="protein sequence ID" value="QNL31614.1"/>
    <property type="molecule type" value="Genomic_DNA"/>
</dbReference>
<proteinExistence type="predicted"/>
<protein>
    <submittedName>
        <fullName evidence="1">Uncharacterized protein</fullName>
    </submittedName>
</protein>
<accession>A0A7G9A4E1</accession>
<reference evidence="1" key="1">
    <citation type="submission" date="2020-07" db="EMBL/GenBank/DDBJ databases">
        <title>Dissolved microcystin release linked to lysis of a Microcystis spp. bloom in Lake Erie (USA) attributed to a novel cyanophage.</title>
        <authorList>
            <person name="McKindles K.M."/>
            <person name="Manes M.A."/>
            <person name="DeMarco J.R."/>
            <person name="McClure A."/>
            <person name="McKay R.M."/>
            <person name="Davis T.W."/>
            <person name="Bullerjahn G.S."/>
        </authorList>
    </citation>
    <scope>NUCLEOTIDE SEQUENCE</scope>
</reference>